<dbReference type="AlphaFoldDB" id="A0AAI8VG00"/>
<comment type="caution">
    <text evidence="1">The sequence shown here is derived from an EMBL/GenBank/DDBJ whole genome shotgun (WGS) entry which is preliminary data.</text>
</comment>
<accession>A0AAI8VG00</accession>
<gene>
    <name evidence="1" type="ORF">KHLLAP_LOCUS4665</name>
</gene>
<evidence type="ECO:0000313" key="2">
    <source>
        <dbReference type="Proteomes" id="UP001295740"/>
    </source>
</evidence>
<organism evidence="1 2">
    <name type="scientific">Anthostomella pinea</name>
    <dbReference type="NCBI Taxonomy" id="933095"/>
    <lineage>
        <taxon>Eukaryota</taxon>
        <taxon>Fungi</taxon>
        <taxon>Dikarya</taxon>
        <taxon>Ascomycota</taxon>
        <taxon>Pezizomycotina</taxon>
        <taxon>Sordariomycetes</taxon>
        <taxon>Xylariomycetidae</taxon>
        <taxon>Xylariales</taxon>
        <taxon>Xylariaceae</taxon>
        <taxon>Anthostomella</taxon>
    </lineage>
</organism>
<name>A0AAI8VG00_9PEZI</name>
<dbReference type="Proteomes" id="UP001295740">
    <property type="component" value="Unassembled WGS sequence"/>
</dbReference>
<protein>
    <submittedName>
        <fullName evidence="1">Uu.00g115910.m01.CDS01</fullName>
    </submittedName>
</protein>
<sequence length="148" mass="16762">MSSNNGCGYLGVSVHFEPRKLTIAFQNEFQAIKSYTLVKDRSFTKDMNLDPSQHRRYVSLRLPSRVTDIVASTACGGFYLHFCDVDVAKGWHKTLLLWKFVDGSSTDLYLARDISQWYLRHILGMEPDVPPPNMVPGKADDSKTNTNC</sequence>
<dbReference type="EMBL" id="CAUWAG010000006">
    <property type="protein sequence ID" value="CAJ2504197.1"/>
    <property type="molecule type" value="Genomic_DNA"/>
</dbReference>
<reference evidence="1" key="1">
    <citation type="submission" date="2023-10" db="EMBL/GenBank/DDBJ databases">
        <authorList>
            <person name="Hackl T."/>
        </authorList>
    </citation>
    <scope>NUCLEOTIDE SEQUENCE</scope>
</reference>
<proteinExistence type="predicted"/>
<evidence type="ECO:0000313" key="1">
    <source>
        <dbReference type="EMBL" id="CAJ2504197.1"/>
    </source>
</evidence>
<keyword evidence="2" id="KW-1185">Reference proteome</keyword>